<organism evidence="3 4">
    <name type="scientific">Aristolochia fimbriata</name>
    <name type="common">White veined hardy Dutchman's pipe vine</name>
    <dbReference type="NCBI Taxonomy" id="158543"/>
    <lineage>
        <taxon>Eukaryota</taxon>
        <taxon>Viridiplantae</taxon>
        <taxon>Streptophyta</taxon>
        <taxon>Embryophyta</taxon>
        <taxon>Tracheophyta</taxon>
        <taxon>Spermatophyta</taxon>
        <taxon>Magnoliopsida</taxon>
        <taxon>Magnoliidae</taxon>
        <taxon>Piperales</taxon>
        <taxon>Aristolochiaceae</taxon>
        <taxon>Aristolochia</taxon>
    </lineage>
</organism>
<dbReference type="EMBL" id="JAINDJ010000004">
    <property type="protein sequence ID" value="KAG9451498.1"/>
    <property type="molecule type" value="Genomic_DNA"/>
</dbReference>
<keyword evidence="4" id="KW-1185">Reference proteome</keyword>
<evidence type="ECO:0000313" key="3">
    <source>
        <dbReference type="EMBL" id="KAG9451498.1"/>
    </source>
</evidence>
<reference evidence="3 4" key="1">
    <citation type="submission" date="2021-07" db="EMBL/GenBank/DDBJ databases">
        <title>The Aristolochia fimbriata genome: insights into angiosperm evolution, floral development and chemical biosynthesis.</title>
        <authorList>
            <person name="Jiao Y."/>
        </authorList>
    </citation>
    <scope>NUCLEOTIDE SEQUENCE [LARGE SCALE GENOMIC DNA]</scope>
    <source>
        <strain evidence="3">IBCAS-2021</strain>
        <tissue evidence="3">Leaf</tissue>
    </source>
</reference>
<accession>A0AAV7ES12</accession>
<proteinExistence type="inferred from homology"/>
<protein>
    <submittedName>
        <fullName evidence="3">Uncharacterized protein</fullName>
    </submittedName>
</protein>
<gene>
    <name evidence="3" type="ORF">H6P81_011463</name>
</gene>
<dbReference type="InterPro" id="IPR006040">
    <property type="entry name" value="Allergen_Ole_e_I_CS"/>
</dbReference>
<evidence type="ECO:0000256" key="1">
    <source>
        <dbReference type="ARBA" id="ARBA00010049"/>
    </source>
</evidence>
<dbReference type="PANTHER" id="PTHR31614">
    <property type="entry name" value="PROTEIN DOWNSTREAM OF FLC-RELATED"/>
    <property type="match status" value="1"/>
</dbReference>
<sequence length="199" mass="22324">MSENLYKIFMAIHMREDKIEKSSGELKKSVKEIRRKKDSKMAKFQSLAVAAALCFLSTLSFTVADQFIVEGKVYCDTCRLGFETFATYYIREAKVSLECKNRSTHMVTFNGEGTTDAHGTYQILEVTGDHADDICEVALLSSPVEGCNEPMKGRAKARILLTKDNGIISSVRYANPLGFYKKNPLPICPKIVQQYNILS</sequence>
<dbReference type="GO" id="GO:0005615">
    <property type="term" value="C:extracellular space"/>
    <property type="evidence" value="ECO:0007669"/>
    <property type="project" value="InterPro"/>
</dbReference>
<evidence type="ECO:0000256" key="2">
    <source>
        <dbReference type="ARBA" id="ARBA00023157"/>
    </source>
</evidence>
<keyword evidence="2" id="KW-1015">Disulfide bond</keyword>
<comment type="similarity">
    <text evidence="1">Belongs to the Ole e I family.</text>
</comment>
<dbReference type="Pfam" id="PF01190">
    <property type="entry name" value="Pollen_Ole_e_1"/>
    <property type="match status" value="1"/>
</dbReference>
<name>A0AAV7ES12_ARIFI</name>
<dbReference type="PANTHER" id="PTHR31614:SF5">
    <property type="entry name" value="ALLERGEN-LIKE PROTEIN BRSN20"/>
    <property type="match status" value="1"/>
</dbReference>
<comment type="caution">
    <text evidence="3">The sequence shown here is derived from an EMBL/GenBank/DDBJ whole genome shotgun (WGS) entry which is preliminary data.</text>
</comment>
<dbReference type="Proteomes" id="UP000825729">
    <property type="component" value="Unassembled WGS sequence"/>
</dbReference>
<dbReference type="PROSITE" id="PS00925">
    <property type="entry name" value="OLEEI"/>
    <property type="match status" value="1"/>
</dbReference>
<dbReference type="AlphaFoldDB" id="A0AAV7ES12"/>
<dbReference type="InterPro" id="IPR006041">
    <property type="entry name" value="Pollen_Ole_e1_allergen"/>
</dbReference>
<evidence type="ECO:0000313" key="4">
    <source>
        <dbReference type="Proteomes" id="UP000825729"/>
    </source>
</evidence>